<evidence type="ECO:0000313" key="5">
    <source>
        <dbReference type="EMBL" id="SDN85802.1"/>
    </source>
</evidence>
<evidence type="ECO:0000313" key="6">
    <source>
        <dbReference type="Proteomes" id="UP000198541"/>
    </source>
</evidence>
<dbReference type="EMBL" id="FNIM01000019">
    <property type="protein sequence ID" value="SDN85802.1"/>
    <property type="molecule type" value="Genomic_DNA"/>
</dbReference>
<evidence type="ECO:0000256" key="1">
    <source>
        <dbReference type="ARBA" id="ARBA00023118"/>
    </source>
</evidence>
<dbReference type="InterPro" id="IPR005537">
    <property type="entry name" value="RAMP_III_fam"/>
</dbReference>
<dbReference type="PANTHER" id="PTHR35579">
    <property type="entry name" value="CRISPR SYSTEM CMS ENDORIBONUCLEASE CSM3"/>
    <property type="match status" value="1"/>
</dbReference>
<comment type="subunit">
    <text evidence="2">Part of the Csm effector complex that includes Cas10, Csm2, Csm3, Csm4 and Csm5.</text>
</comment>
<feature type="compositionally biased region" description="Basic and acidic residues" evidence="3">
    <location>
        <begin position="305"/>
        <end position="327"/>
    </location>
</feature>
<reference evidence="6" key="1">
    <citation type="submission" date="2016-10" db="EMBL/GenBank/DDBJ databases">
        <authorList>
            <person name="Varghese N."/>
            <person name="Submissions S."/>
        </authorList>
    </citation>
    <scope>NUCLEOTIDE SEQUENCE [LARGE SCALE GENOMIC DNA]</scope>
    <source>
        <strain evidence="6">DSM 27982</strain>
    </source>
</reference>
<dbReference type="RefSeq" id="WP_092537769.1">
    <property type="nucleotide sequence ID" value="NZ_FNIM01000019.1"/>
</dbReference>
<dbReference type="Pfam" id="PF03787">
    <property type="entry name" value="RAMPs"/>
    <property type="match status" value="2"/>
</dbReference>
<evidence type="ECO:0000256" key="3">
    <source>
        <dbReference type="SAM" id="MobiDB-lite"/>
    </source>
</evidence>
<evidence type="ECO:0000256" key="2">
    <source>
        <dbReference type="ARBA" id="ARBA00093789"/>
    </source>
</evidence>
<feature type="compositionally biased region" description="Basic and acidic residues" evidence="3">
    <location>
        <begin position="188"/>
        <end position="208"/>
    </location>
</feature>
<dbReference type="AlphaFoldDB" id="A0A1H0ETU6"/>
<keyword evidence="6" id="KW-1185">Reference proteome</keyword>
<protein>
    <submittedName>
        <fullName evidence="5">RAMP superfamily protein</fullName>
    </submittedName>
</protein>
<dbReference type="Proteomes" id="UP000198541">
    <property type="component" value="Unassembled WGS sequence"/>
</dbReference>
<feature type="domain" description="CRISPR type III-associated protein" evidence="4">
    <location>
        <begin position="343"/>
        <end position="519"/>
    </location>
</feature>
<dbReference type="PANTHER" id="PTHR35579:SF6">
    <property type="entry name" value="DUF324 DOMAIN-CONTAINING PROTEIN"/>
    <property type="match status" value="1"/>
</dbReference>
<feature type="domain" description="CRISPR type III-associated protein" evidence="4">
    <location>
        <begin position="12"/>
        <end position="244"/>
    </location>
</feature>
<organism evidence="5 6">
    <name type="scientific">Actinomyces ruminicola</name>
    <dbReference type="NCBI Taxonomy" id="332524"/>
    <lineage>
        <taxon>Bacteria</taxon>
        <taxon>Bacillati</taxon>
        <taxon>Actinomycetota</taxon>
        <taxon>Actinomycetes</taxon>
        <taxon>Actinomycetales</taxon>
        <taxon>Actinomycetaceae</taxon>
        <taxon>Actinomyces</taxon>
    </lineage>
</organism>
<gene>
    <name evidence="5" type="ORF">SAMN05216355_1199</name>
</gene>
<feature type="compositionally biased region" description="Polar residues" evidence="3">
    <location>
        <begin position="39"/>
        <end position="62"/>
    </location>
</feature>
<dbReference type="GO" id="GO:0051607">
    <property type="term" value="P:defense response to virus"/>
    <property type="evidence" value="ECO:0007669"/>
    <property type="project" value="UniProtKB-KW"/>
</dbReference>
<accession>A0A1H0ETU6</accession>
<name>A0A1H0ETU6_9ACTO</name>
<dbReference type="InterPro" id="IPR052216">
    <property type="entry name" value="CRISPR_Csm3_endoribonuclease"/>
</dbReference>
<feature type="region of interest" description="Disordered" evidence="3">
    <location>
        <begin position="1"/>
        <end position="77"/>
    </location>
</feature>
<feature type="region of interest" description="Disordered" evidence="3">
    <location>
        <begin position="302"/>
        <end position="353"/>
    </location>
</feature>
<feature type="region of interest" description="Disordered" evidence="3">
    <location>
        <begin position="180"/>
        <end position="208"/>
    </location>
</feature>
<keyword evidence="1" id="KW-0051">Antiviral defense</keyword>
<evidence type="ECO:0000259" key="4">
    <source>
        <dbReference type="Pfam" id="PF03787"/>
    </source>
</evidence>
<sequence>MSVTRYKLTVHLKTDSPIHSGGPEEEVDRSRINGGSADSEGTSTAQPDGTSQQGNDSKQTWTPRRFARDGAGNPVLTGRSIKGALRAAVKHVARAEDGDDGAANLDALWGSLDQASALTVHPITLSSVATADKLPLRAGIAVDRYWGTAADTALFAHEIVPRDQELTLCITARAGSVLTTASGSSDQDGEHTEEDRAERDAKHTEKDTADAAAVERLFSVVLGALEAGLVSFGKRKGAGWGRVRINHDVGEPWSLKRTQLDSPAGLTTWLQGGDQTRIQAVDVKPPERIRIAISWNSPTGILVAETKKDEPPRRNDEELGGERKKTDSALPLRTHPSTELKGKSTGPLVIPGSSVRGALRGRASRIARTVLLTDVDSSSKQDPDWSRLDVHKQLADDALLVRLLFGTTAHRGALTVLETLATVTQDDEPKAREVTHNAGDRWTGGVAGGALYSEEFPLVSWNDIQLEVDPQMLLAGMPDGRPIDYQRAALCLLGLVLAELSTGTLPLGSRGTRGMGQVEVTRMQIDGPDELIAGGKWEFAAYGGLSIAEQLLDRLRHINDQIKVDTPEGWSALLNGKERQS</sequence>
<proteinExistence type="predicted"/>
<dbReference type="CDD" id="cd09726">
    <property type="entry name" value="RAMP_I_III"/>
    <property type="match status" value="1"/>
</dbReference>